<keyword evidence="1" id="KW-0812">Transmembrane</keyword>
<accession>F9FWD4</accession>
<feature type="transmembrane region" description="Helical" evidence="1">
    <location>
        <begin position="154"/>
        <end position="177"/>
    </location>
</feature>
<feature type="transmembrane region" description="Helical" evidence="1">
    <location>
        <begin position="198"/>
        <end position="224"/>
    </location>
</feature>
<dbReference type="EMBL" id="AFQF01002743">
    <property type="protein sequence ID" value="EGU78774.1"/>
    <property type="molecule type" value="Genomic_DNA"/>
</dbReference>
<organism evidence="2">
    <name type="scientific">Fusarium oxysporum (strain Fo5176)</name>
    <name type="common">Fusarium vascular wilt</name>
    <dbReference type="NCBI Taxonomy" id="660025"/>
    <lineage>
        <taxon>Eukaryota</taxon>
        <taxon>Fungi</taxon>
        <taxon>Dikarya</taxon>
        <taxon>Ascomycota</taxon>
        <taxon>Pezizomycotina</taxon>
        <taxon>Sordariomycetes</taxon>
        <taxon>Hypocreomycetidae</taxon>
        <taxon>Hypocreales</taxon>
        <taxon>Nectriaceae</taxon>
        <taxon>Fusarium</taxon>
        <taxon>Fusarium oxysporum species complex</taxon>
    </lineage>
</organism>
<evidence type="ECO:0000313" key="2">
    <source>
        <dbReference type="EMBL" id="EGU78774.1"/>
    </source>
</evidence>
<name>F9FWD4_FUSOF</name>
<evidence type="ECO:0000256" key="1">
    <source>
        <dbReference type="SAM" id="Phobius"/>
    </source>
</evidence>
<sequence length="251" mass="28194">MAPEHLWLDRVDLGLAISPRWHISQANKKLMKWNFPQIRCTVTFSGAMVSLRPVSFQHMDFYAMLEPPFNMQQQPPPPQDCGNNRALQSREQLSNMPNVINSEAVTKSFEVFLSFVVTVTIFGAAIFTVVISEIVDPSTISSNAKFDKQTVRTFLAISWLLFVVALGLAAFSMSTFYAEREKAGGGFSEEQIRKWRPWGILASFMLQIMIIVAFLFLSLVLVAYTEGVGWVAVALSGVAVIVSFCFLFYKK</sequence>
<feature type="transmembrane region" description="Helical" evidence="1">
    <location>
        <begin position="230"/>
        <end position="249"/>
    </location>
</feature>
<keyword evidence="1" id="KW-1133">Transmembrane helix</keyword>
<dbReference type="AlphaFoldDB" id="F9FWD4"/>
<keyword evidence="1" id="KW-0472">Membrane</keyword>
<gene>
    <name evidence="2" type="ORF">FOXB_10716</name>
</gene>
<feature type="transmembrane region" description="Helical" evidence="1">
    <location>
        <begin position="111"/>
        <end position="134"/>
    </location>
</feature>
<protein>
    <submittedName>
        <fullName evidence="2">Uncharacterized protein</fullName>
    </submittedName>
</protein>
<comment type="caution">
    <text evidence="2">The sequence shown here is derived from an EMBL/GenBank/DDBJ whole genome shotgun (WGS) entry which is preliminary data.</text>
</comment>
<proteinExistence type="predicted"/>
<reference evidence="2" key="1">
    <citation type="journal article" date="2012" name="Mol. Plant Microbe Interact.">
        <title>A highly conserved effector in Fusarium oxysporum is required for full virulence on Arabidopsis.</title>
        <authorList>
            <person name="Thatcher L.F."/>
            <person name="Gardiner D.M."/>
            <person name="Kazan K."/>
            <person name="Manners J."/>
        </authorList>
    </citation>
    <scope>NUCLEOTIDE SEQUENCE [LARGE SCALE GENOMIC DNA]</scope>
    <source>
        <strain evidence="2">Fo5176</strain>
    </source>
</reference>